<proteinExistence type="predicted"/>
<dbReference type="EMBL" id="BMAU01021410">
    <property type="protein sequence ID" value="GFY33306.1"/>
    <property type="molecule type" value="Genomic_DNA"/>
</dbReference>
<dbReference type="AlphaFoldDB" id="A0A8X6WFM3"/>
<gene>
    <name evidence="2" type="ORF">TNCV_1897601</name>
</gene>
<feature type="region of interest" description="Disordered" evidence="1">
    <location>
        <begin position="59"/>
        <end position="91"/>
    </location>
</feature>
<feature type="compositionally biased region" description="Basic and acidic residues" evidence="1">
    <location>
        <begin position="82"/>
        <end position="91"/>
    </location>
</feature>
<evidence type="ECO:0000256" key="1">
    <source>
        <dbReference type="SAM" id="MobiDB-lite"/>
    </source>
</evidence>
<protein>
    <submittedName>
        <fullName evidence="2">Uncharacterized protein</fullName>
    </submittedName>
</protein>
<accession>A0A8X6WFM3</accession>
<organism evidence="2 3">
    <name type="scientific">Trichonephila clavipes</name>
    <name type="common">Golden silk orbweaver</name>
    <name type="synonym">Nephila clavipes</name>
    <dbReference type="NCBI Taxonomy" id="2585209"/>
    <lineage>
        <taxon>Eukaryota</taxon>
        <taxon>Metazoa</taxon>
        <taxon>Ecdysozoa</taxon>
        <taxon>Arthropoda</taxon>
        <taxon>Chelicerata</taxon>
        <taxon>Arachnida</taxon>
        <taxon>Araneae</taxon>
        <taxon>Araneomorphae</taxon>
        <taxon>Entelegynae</taxon>
        <taxon>Araneoidea</taxon>
        <taxon>Nephilidae</taxon>
        <taxon>Trichonephila</taxon>
    </lineage>
</organism>
<evidence type="ECO:0000313" key="3">
    <source>
        <dbReference type="Proteomes" id="UP000887159"/>
    </source>
</evidence>
<feature type="region of interest" description="Disordered" evidence="1">
    <location>
        <begin position="1"/>
        <end position="33"/>
    </location>
</feature>
<feature type="compositionally biased region" description="Basic residues" evidence="1">
    <location>
        <begin position="15"/>
        <end position="33"/>
    </location>
</feature>
<comment type="caution">
    <text evidence="2">The sequence shown here is derived from an EMBL/GenBank/DDBJ whole genome shotgun (WGS) entry which is preliminary data.</text>
</comment>
<feature type="compositionally biased region" description="Basic and acidic residues" evidence="1">
    <location>
        <begin position="59"/>
        <end position="70"/>
    </location>
</feature>
<dbReference type="Proteomes" id="UP000887159">
    <property type="component" value="Unassembled WGS sequence"/>
</dbReference>
<evidence type="ECO:0000313" key="2">
    <source>
        <dbReference type="EMBL" id="GFY33306.1"/>
    </source>
</evidence>
<keyword evidence="3" id="KW-1185">Reference proteome</keyword>
<reference evidence="2" key="1">
    <citation type="submission" date="2020-08" db="EMBL/GenBank/DDBJ databases">
        <title>Multicomponent nature underlies the extraordinary mechanical properties of spider dragline silk.</title>
        <authorList>
            <person name="Kono N."/>
            <person name="Nakamura H."/>
            <person name="Mori M."/>
            <person name="Yoshida Y."/>
            <person name="Ohtoshi R."/>
            <person name="Malay A.D."/>
            <person name="Moran D.A.P."/>
            <person name="Tomita M."/>
            <person name="Numata K."/>
            <person name="Arakawa K."/>
        </authorList>
    </citation>
    <scope>NUCLEOTIDE SEQUENCE</scope>
</reference>
<name>A0A8X6WFM3_TRICX</name>
<sequence length="91" mass="10305">MAHVPLVRHPWCRPSQRKKGAATRGQKGKCHHKSTYTSLPTTFSLQLIAMEVTIGKECDHKRRDKGRDPPNSRWKLGMGELTLDRKGLAKS</sequence>